<evidence type="ECO:0000313" key="1">
    <source>
        <dbReference type="EMBL" id="SFF05120.1"/>
    </source>
</evidence>
<reference evidence="2" key="1">
    <citation type="submission" date="2016-10" db="EMBL/GenBank/DDBJ databases">
        <authorList>
            <person name="Varghese N."/>
            <person name="Submissions S."/>
        </authorList>
    </citation>
    <scope>NUCLEOTIDE SEQUENCE [LARGE SCALE GENOMIC DNA]</scope>
    <source>
        <strain evidence="2">CGMCC 1.10784</strain>
    </source>
</reference>
<name>A0A1I2FKJ3_9BACL</name>
<dbReference type="AlphaFoldDB" id="A0A1I2FKJ3"/>
<protein>
    <submittedName>
        <fullName evidence="1">Uncharacterized protein</fullName>
    </submittedName>
</protein>
<gene>
    <name evidence="1" type="ORF">SAMN05216378_4884</name>
</gene>
<dbReference type="RefSeq" id="WP_175532980.1">
    <property type="nucleotide sequence ID" value="NZ_FOMT01000005.1"/>
</dbReference>
<organism evidence="1 2">
    <name type="scientific">Paenibacillus catalpae</name>
    <dbReference type="NCBI Taxonomy" id="1045775"/>
    <lineage>
        <taxon>Bacteria</taxon>
        <taxon>Bacillati</taxon>
        <taxon>Bacillota</taxon>
        <taxon>Bacilli</taxon>
        <taxon>Bacillales</taxon>
        <taxon>Paenibacillaceae</taxon>
        <taxon>Paenibacillus</taxon>
    </lineage>
</organism>
<dbReference type="STRING" id="1045775.SAMN05216378_4884"/>
<proteinExistence type="predicted"/>
<accession>A0A1I2FKJ3</accession>
<dbReference type="EMBL" id="FOMT01000005">
    <property type="protein sequence ID" value="SFF05120.1"/>
    <property type="molecule type" value="Genomic_DNA"/>
</dbReference>
<keyword evidence="2" id="KW-1185">Reference proteome</keyword>
<dbReference type="Proteomes" id="UP000198855">
    <property type="component" value="Unassembled WGS sequence"/>
</dbReference>
<sequence>MDKRQVIHAYRSGIITIQECAQILGLDSRQLPNLMNQMATKAEREAGKRFVNN</sequence>
<evidence type="ECO:0000313" key="2">
    <source>
        <dbReference type="Proteomes" id="UP000198855"/>
    </source>
</evidence>